<dbReference type="PANTHER" id="PTHR10957">
    <property type="entry name" value="RAP1 GTPASE-GDP DISSOCIATION STIMULATOR 1"/>
    <property type="match status" value="1"/>
</dbReference>
<organism evidence="2 3">
    <name type="scientific">Dispira parvispora</name>
    <dbReference type="NCBI Taxonomy" id="1520584"/>
    <lineage>
        <taxon>Eukaryota</taxon>
        <taxon>Fungi</taxon>
        <taxon>Fungi incertae sedis</taxon>
        <taxon>Zoopagomycota</taxon>
        <taxon>Kickxellomycotina</taxon>
        <taxon>Dimargaritomycetes</taxon>
        <taxon>Dimargaritales</taxon>
        <taxon>Dimargaritaceae</taxon>
        <taxon>Dispira</taxon>
    </lineage>
</organism>
<sequence length="738" mass="80417">KYLDQLTIPIKAVVDNVSTTTDRTDASVALEILANVAQHSVAVRTQIADRVSVTLLASLLSETLDHATHEGVSTLQHQTLRLLANLVADHNENRQTLLQSAESVVVTLVKIAENPHAPPVNVRCALGTVLNTSAEYDPWRRAFLEGHIVDTLLTVLARPALIQADPTCLYMIAANLTNLAETKDVGEYFATPQAASRILDLLLTHYQASFVDPPGASTFSMFLTALHLLSQYVSVQKEIVTNNKVPILARVLEFFILGVPLDQQGMVLLDSGVLEKTLTAMSLSECKATESNKEQRDEEEDESWDESRTGAINQISEILISITSEDQLMNDLFDSNALDLFQKWLSARPSDLMAAIRRVPGAPAPSDEHSLSQRLDQLQGYAALCIGNLSRSDAHCIKLAEIPGLMDSLVQVIQHTKNYQTQHALTGLLRNLAIPAPNKRIIGQTNLIPVVARLLDTKLGPLQVNVIAILKSLVTGDQLANALRMIQPLDASTMPSLVHSVKLAASTVTGVTLEGSHFDNTPLGLLLQVLQEKQLERVHCEGSRVIVNLIKIDFASGPDTKLRQTVLTQLDQIVPPLAFLVTKTKFNVLVNEGLVALNLLFTYASSGLLVRALSNCQQSASENEVEKIPVETPTSSKGNDPQHMSTVWFAPLASIVSTPAQWPLELRANALRFLLQLAEVLRTHPDEAPVLCTSLKSLDITKVVVSDSTAATPDSANTELVRQFESSVPKLQGVIDQL</sequence>
<proteinExistence type="predicted"/>
<gene>
    <name evidence="2" type="ORF">IWQ62_005360</name>
</gene>
<reference evidence="2" key="1">
    <citation type="submission" date="2022-07" db="EMBL/GenBank/DDBJ databases">
        <title>Phylogenomic reconstructions and comparative analyses of Kickxellomycotina fungi.</title>
        <authorList>
            <person name="Reynolds N.K."/>
            <person name="Stajich J.E."/>
            <person name="Barry K."/>
            <person name="Grigoriev I.V."/>
            <person name="Crous P."/>
            <person name="Smith M.E."/>
        </authorList>
    </citation>
    <scope>NUCLEOTIDE SEQUENCE</scope>
    <source>
        <strain evidence="2">RSA 1196</strain>
    </source>
</reference>
<evidence type="ECO:0008006" key="4">
    <source>
        <dbReference type="Google" id="ProtNLM"/>
    </source>
</evidence>
<dbReference type="Proteomes" id="UP001150925">
    <property type="component" value="Unassembled WGS sequence"/>
</dbReference>
<dbReference type="InterPro" id="IPR016024">
    <property type="entry name" value="ARM-type_fold"/>
</dbReference>
<dbReference type="AlphaFoldDB" id="A0A9W8E5A9"/>
<dbReference type="InterPro" id="IPR011989">
    <property type="entry name" value="ARM-like"/>
</dbReference>
<keyword evidence="3" id="KW-1185">Reference proteome</keyword>
<accession>A0A9W8E5A9</accession>
<comment type="caution">
    <text evidence="2">The sequence shown here is derived from an EMBL/GenBank/DDBJ whole genome shotgun (WGS) entry which is preliminary data.</text>
</comment>
<feature type="region of interest" description="Disordered" evidence="1">
    <location>
        <begin position="286"/>
        <end position="308"/>
    </location>
</feature>
<dbReference type="InterPro" id="IPR040144">
    <property type="entry name" value="RAP1GDS1"/>
</dbReference>
<evidence type="ECO:0000313" key="3">
    <source>
        <dbReference type="Proteomes" id="UP001150925"/>
    </source>
</evidence>
<dbReference type="OrthoDB" id="26149at2759"/>
<evidence type="ECO:0000256" key="1">
    <source>
        <dbReference type="SAM" id="MobiDB-lite"/>
    </source>
</evidence>
<dbReference type="Gene3D" id="1.25.10.10">
    <property type="entry name" value="Leucine-rich Repeat Variant"/>
    <property type="match status" value="2"/>
</dbReference>
<feature type="compositionally biased region" description="Basic and acidic residues" evidence="1">
    <location>
        <begin position="287"/>
        <end position="296"/>
    </location>
</feature>
<name>A0A9W8E5A9_9FUNG</name>
<dbReference type="SUPFAM" id="SSF48371">
    <property type="entry name" value="ARM repeat"/>
    <property type="match status" value="1"/>
</dbReference>
<dbReference type="EMBL" id="JANBPY010002171">
    <property type="protein sequence ID" value="KAJ1956191.1"/>
    <property type="molecule type" value="Genomic_DNA"/>
</dbReference>
<evidence type="ECO:0000313" key="2">
    <source>
        <dbReference type="EMBL" id="KAJ1956191.1"/>
    </source>
</evidence>
<dbReference type="GO" id="GO:0005085">
    <property type="term" value="F:guanyl-nucleotide exchange factor activity"/>
    <property type="evidence" value="ECO:0007669"/>
    <property type="project" value="InterPro"/>
</dbReference>
<protein>
    <recommendedName>
        <fullName evidence="4">ARM repeat-containing protein</fullName>
    </recommendedName>
</protein>
<feature type="non-terminal residue" evidence="2">
    <location>
        <position position="1"/>
    </location>
</feature>